<feature type="compositionally biased region" description="Low complexity" evidence="1">
    <location>
        <begin position="23"/>
        <end position="58"/>
    </location>
</feature>
<evidence type="ECO:0000313" key="3">
    <source>
        <dbReference type="Proteomes" id="UP000271162"/>
    </source>
</evidence>
<feature type="compositionally biased region" description="Low complexity" evidence="1">
    <location>
        <begin position="81"/>
        <end position="97"/>
    </location>
</feature>
<organism evidence="4">
    <name type="scientific">Nippostrongylus brasiliensis</name>
    <name type="common">Rat hookworm</name>
    <dbReference type="NCBI Taxonomy" id="27835"/>
    <lineage>
        <taxon>Eukaryota</taxon>
        <taxon>Metazoa</taxon>
        <taxon>Ecdysozoa</taxon>
        <taxon>Nematoda</taxon>
        <taxon>Chromadorea</taxon>
        <taxon>Rhabditida</taxon>
        <taxon>Rhabditina</taxon>
        <taxon>Rhabditomorpha</taxon>
        <taxon>Strongyloidea</taxon>
        <taxon>Heligmosomidae</taxon>
        <taxon>Nippostrongylus</taxon>
    </lineage>
</organism>
<keyword evidence="3" id="KW-1185">Reference proteome</keyword>
<feature type="compositionally biased region" description="Polar residues" evidence="1">
    <location>
        <begin position="65"/>
        <end position="80"/>
    </location>
</feature>
<feature type="compositionally biased region" description="Pro residues" evidence="1">
    <location>
        <begin position="1"/>
        <end position="22"/>
    </location>
</feature>
<evidence type="ECO:0000313" key="4">
    <source>
        <dbReference type="WBParaSite" id="NBR_0001219101-mRNA-1"/>
    </source>
</evidence>
<feature type="compositionally biased region" description="Polar residues" evidence="1">
    <location>
        <begin position="183"/>
        <end position="193"/>
    </location>
</feature>
<reference evidence="2 3" key="2">
    <citation type="submission" date="2018-11" db="EMBL/GenBank/DDBJ databases">
        <authorList>
            <consortium name="Pathogen Informatics"/>
        </authorList>
    </citation>
    <scope>NUCLEOTIDE SEQUENCE [LARGE SCALE GENOMIC DNA]</scope>
</reference>
<evidence type="ECO:0000313" key="2">
    <source>
        <dbReference type="EMBL" id="VDL75781.1"/>
    </source>
</evidence>
<dbReference type="WBParaSite" id="NBR_0001219101-mRNA-1">
    <property type="protein sequence ID" value="NBR_0001219101-mRNA-1"/>
    <property type="gene ID" value="NBR_0001219101"/>
</dbReference>
<evidence type="ECO:0000256" key="1">
    <source>
        <dbReference type="SAM" id="MobiDB-lite"/>
    </source>
</evidence>
<sequence length="329" mass="36375">MPPVRPDLPNPNPQPPPSPPNVVNPNVPAPNVAVQPAAGASESAAASGASASAASAPEVLLVTIDNESAAQQRPTSEQAENQNSQQQTNSNQNNQNNRDNKDDRRKDRIKGRKKENSNDYYYYYPEAPQGQGEGDPDDIFYDNQGRVDNQQTQPERVVEQQQQQQQPQQQQQAQNNPTDQRTEQVNQETRNICSAPSGNEVPFFIPVNAQTLATYGQLLPKNGSFYCQNNADLCVKDIFGRQWRPASADNLITIIPSTKCIDEGRHCAVFLFLIASRPSTTADMTSASESLRYLDMVEGGRFLPFSRHVYIPIQGFSCNSCAESYCRAQ</sequence>
<accession>A0A0N4Y7P6</accession>
<protein>
    <submittedName>
        <fullName evidence="4">Phospholipid scramblase</fullName>
    </submittedName>
</protein>
<gene>
    <name evidence="2" type="ORF">NBR_LOCUS12192</name>
</gene>
<reference evidence="4" key="1">
    <citation type="submission" date="2017-02" db="UniProtKB">
        <authorList>
            <consortium name="WormBaseParasite"/>
        </authorList>
    </citation>
    <scope>IDENTIFICATION</scope>
</reference>
<dbReference type="Proteomes" id="UP000271162">
    <property type="component" value="Unassembled WGS sequence"/>
</dbReference>
<dbReference type="OMA" id="FGRQWRP"/>
<proteinExistence type="predicted"/>
<feature type="region of interest" description="Disordered" evidence="1">
    <location>
        <begin position="1"/>
        <end position="193"/>
    </location>
</feature>
<dbReference type="EMBL" id="UYSL01020692">
    <property type="protein sequence ID" value="VDL75781.1"/>
    <property type="molecule type" value="Genomic_DNA"/>
</dbReference>
<name>A0A0N4Y7P6_NIPBR</name>
<dbReference type="AlphaFoldDB" id="A0A0N4Y7P6"/>
<feature type="compositionally biased region" description="Low complexity" evidence="1">
    <location>
        <begin position="150"/>
        <end position="179"/>
    </location>
</feature>